<evidence type="ECO:0000313" key="3">
    <source>
        <dbReference type="Proteomes" id="UP001499994"/>
    </source>
</evidence>
<dbReference type="PANTHER" id="PTHR35862:SF3">
    <property type="entry name" value="FELS-2 PROPHAGE PROTEIN"/>
    <property type="match status" value="1"/>
</dbReference>
<comment type="caution">
    <text evidence="2">The sequence shown here is derived from an EMBL/GenBank/DDBJ whole genome shotgun (WGS) entry which is preliminary data.</text>
</comment>
<evidence type="ECO:0000313" key="2">
    <source>
        <dbReference type="EMBL" id="GAA3911860.1"/>
    </source>
</evidence>
<evidence type="ECO:0000256" key="1">
    <source>
        <dbReference type="SAM" id="MobiDB-lite"/>
    </source>
</evidence>
<organism evidence="2 3">
    <name type="scientific">Gibbsiella dentisursi</name>
    <dbReference type="NCBI Taxonomy" id="796890"/>
    <lineage>
        <taxon>Bacteria</taxon>
        <taxon>Pseudomonadati</taxon>
        <taxon>Pseudomonadota</taxon>
        <taxon>Gammaproteobacteria</taxon>
        <taxon>Enterobacterales</taxon>
        <taxon>Yersiniaceae</taxon>
        <taxon>Gibbsiella</taxon>
    </lineage>
</organism>
<proteinExistence type="predicted"/>
<reference evidence="3" key="1">
    <citation type="journal article" date="2019" name="Int. J. Syst. Evol. Microbiol.">
        <title>The Global Catalogue of Microorganisms (GCM) 10K type strain sequencing project: providing services to taxonomists for standard genome sequencing and annotation.</title>
        <authorList>
            <consortium name="The Broad Institute Genomics Platform"/>
            <consortium name="The Broad Institute Genome Sequencing Center for Infectious Disease"/>
            <person name="Wu L."/>
            <person name="Ma J."/>
        </authorList>
    </citation>
    <scope>NUCLEOTIDE SEQUENCE [LARGE SCALE GENOMIC DNA]</scope>
    <source>
        <strain evidence="3">JCM 17201</strain>
    </source>
</reference>
<name>A0ABP7M3S6_9GAMM</name>
<gene>
    <name evidence="2" type="ORF">GCM10022405_41340</name>
</gene>
<dbReference type="PANTHER" id="PTHR35862">
    <property type="entry name" value="FELS-2 PROPHAGE PROTEIN"/>
    <property type="match status" value="1"/>
</dbReference>
<feature type="compositionally biased region" description="Low complexity" evidence="1">
    <location>
        <begin position="257"/>
        <end position="267"/>
    </location>
</feature>
<dbReference type="RefSeq" id="WP_346082767.1">
    <property type="nucleotide sequence ID" value="NZ_BAABDG010000010.1"/>
</dbReference>
<dbReference type="Pfam" id="PF05954">
    <property type="entry name" value="Phage_GPD"/>
    <property type="match status" value="1"/>
</dbReference>
<dbReference type="Proteomes" id="UP001499994">
    <property type="component" value="Unassembled WGS sequence"/>
</dbReference>
<dbReference type="InterPro" id="IPR052726">
    <property type="entry name" value="Phage_Baseplate_Hub"/>
</dbReference>
<dbReference type="SUPFAM" id="SSF69279">
    <property type="entry name" value="Phage tail proteins"/>
    <property type="match status" value="1"/>
</dbReference>
<feature type="region of interest" description="Disordered" evidence="1">
    <location>
        <begin position="248"/>
        <end position="269"/>
    </location>
</feature>
<sequence length="374" mass="41421">MTLSDSISQLESDIEDYSPRPDFNVTVGDKTITLLNDRMMSLTLTDNRGLTADTVEMTLDDSDGKLVLPTRGTQISVAMGWKGQPLVFKGCFIVDEITYEGPPDTLTISARSADFRDTFNVKRERSWHNCTVGYVVSAIASQYGLKAGLNEALGNIDIDHADQTNESDLSFLTRMGEMLNAVPMIKNGMLLFIIPGMAQTQSGKVLPVTTLTRKSGDRFSFSIADRDAYTGVEAYWLDENYGKKKKVSLRGHRKSTKTTTPASSSKTGHYLDGAEGNVYVMRQTFKTEQAARRAADAKWRQLKRGAAQFRLTLARGQAELYPELHVQSQGFKAVIDEADWIITRATHTIGESGFTTALELEVKITDWVTTATDK</sequence>
<protein>
    <submittedName>
        <fullName evidence="2">Phage late control D family protein</fullName>
    </submittedName>
</protein>
<dbReference type="EMBL" id="BAABDG010000010">
    <property type="protein sequence ID" value="GAA3911860.1"/>
    <property type="molecule type" value="Genomic_DNA"/>
</dbReference>
<accession>A0ABP7M3S6</accession>
<keyword evidence="3" id="KW-1185">Reference proteome</keyword>